<keyword evidence="4" id="KW-1185">Reference proteome</keyword>
<evidence type="ECO:0000313" key="3">
    <source>
        <dbReference type="EMBL" id="TWP50874.1"/>
    </source>
</evidence>
<gene>
    <name evidence="3" type="ORF">FKR81_17455</name>
</gene>
<dbReference type="Proteomes" id="UP000316639">
    <property type="component" value="Unassembled WGS sequence"/>
</dbReference>
<feature type="domain" description="DUF4350" evidence="2">
    <location>
        <begin position="49"/>
        <end position="197"/>
    </location>
</feature>
<dbReference type="EMBL" id="VOBR01000010">
    <property type="protein sequence ID" value="TWP50874.1"/>
    <property type="molecule type" value="Genomic_DNA"/>
</dbReference>
<reference evidence="3 4" key="1">
    <citation type="submission" date="2019-07" db="EMBL/GenBank/DDBJ databases">
        <title>Lentzea xizangensis sp. nov., isolated from Qinghai-Tibetan Plateau Soils.</title>
        <authorList>
            <person name="Huang J."/>
        </authorList>
    </citation>
    <scope>NUCLEOTIDE SEQUENCE [LARGE SCALE GENOMIC DNA]</scope>
    <source>
        <strain evidence="3 4">FXJ1.1311</strain>
    </source>
</reference>
<keyword evidence="1" id="KW-0812">Transmembrane</keyword>
<protein>
    <submittedName>
        <fullName evidence="3">DUF4350 domain-containing protein</fullName>
    </submittedName>
</protein>
<evidence type="ECO:0000259" key="2">
    <source>
        <dbReference type="Pfam" id="PF14258"/>
    </source>
</evidence>
<proteinExistence type="predicted"/>
<name>A0A563EUQ0_9PSEU</name>
<accession>A0A563EUQ0</accession>
<dbReference type="RefSeq" id="WP_146353123.1">
    <property type="nucleotide sequence ID" value="NZ_VOBR01000010.1"/>
</dbReference>
<evidence type="ECO:0000256" key="1">
    <source>
        <dbReference type="SAM" id="Phobius"/>
    </source>
</evidence>
<dbReference type="OrthoDB" id="5241668at2"/>
<comment type="caution">
    <text evidence="3">The sequence shown here is derived from an EMBL/GenBank/DDBJ whole genome shotgun (WGS) entry which is preliminary data.</text>
</comment>
<dbReference type="InterPro" id="IPR025646">
    <property type="entry name" value="DUF4350"/>
</dbReference>
<dbReference type="AlphaFoldDB" id="A0A563EUQ0"/>
<keyword evidence="1" id="KW-1133">Transmembrane helix</keyword>
<evidence type="ECO:0000313" key="4">
    <source>
        <dbReference type="Proteomes" id="UP000316639"/>
    </source>
</evidence>
<dbReference type="Pfam" id="PF14258">
    <property type="entry name" value="DUF4350"/>
    <property type="match status" value="1"/>
</dbReference>
<sequence length="357" mass="37556">MSAPTSPDARRIWAAAKGPVLVGLVILVSSIILVLVSSPSEGGSLDPRSVTQPGSRALAKLLEGQGVTVEYTETAPSSVDGATLLVTRPDLIDPARLSPLIASARDAVLVQPQRWLPDGIGVADRARVDDLPPGCVLAARFGRATMGGATYAAADGESCYESSLVHKGNVIVLGTGAPMTNDKLDEVGNAALMMTLLGRNDRLVWWVPAVADPGREQSVFDLLPDGWKFGGVQLVVAVALFALWRARRLGPVVTERLPVVVRAAETVEGRARLYRRTRATGHAAATLRRAALDRMTPALGLPHDAPPAAVATEVAARGSRSADQVLSLLYGPQPADDRALVRLADELDVLENEVCGG</sequence>
<feature type="transmembrane region" description="Helical" evidence="1">
    <location>
        <begin position="12"/>
        <end position="36"/>
    </location>
</feature>
<organism evidence="3 4">
    <name type="scientific">Lentzea tibetensis</name>
    <dbReference type="NCBI Taxonomy" id="2591470"/>
    <lineage>
        <taxon>Bacteria</taxon>
        <taxon>Bacillati</taxon>
        <taxon>Actinomycetota</taxon>
        <taxon>Actinomycetes</taxon>
        <taxon>Pseudonocardiales</taxon>
        <taxon>Pseudonocardiaceae</taxon>
        <taxon>Lentzea</taxon>
    </lineage>
</organism>
<keyword evidence="1" id="KW-0472">Membrane</keyword>